<evidence type="ECO:0000256" key="11">
    <source>
        <dbReference type="ARBA" id="ARBA00038409"/>
    </source>
</evidence>
<keyword evidence="5" id="KW-0862">Zinc</keyword>
<feature type="region of interest" description="Disordered" evidence="13">
    <location>
        <begin position="1"/>
        <end position="123"/>
    </location>
</feature>
<dbReference type="GO" id="GO:0000981">
    <property type="term" value="F:DNA-binding transcription factor activity, RNA polymerase II-specific"/>
    <property type="evidence" value="ECO:0007669"/>
    <property type="project" value="TreeGrafter"/>
</dbReference>
<organism evidence="15 16">
    <name type="scientific">Knipowitschia caucasica</name>
    <name type="common">Caucasian dwarf goby</name>
    <name type="synonym">Pomatoschistus caucasicus</name>
    <dbReference type="NCBI Taxonomy" id="637954"/>
    <lineage>
        <taxon>Eukaryota</taxon>
        <taxon>Metazoa</taxon>
        <taxon>Chordata</taxon>
        <taxon>Craniata</taxon>
        <taxon>Vertebrata</taxon>
        <taxon>Euteleostomi</taxon>
        <taxon>Actinopterygii</taxon>
        <taxon>Neopterygii</taxon>
        <taxon>Teleostei</taxon>
        <taxon>Neoteleostei</taxon>
        <taxon>Acanthomorphata</taxon>
        <taxon>Gobiaria</taxon>
        <taxon>Gobiiformes</taxon>
        <taxon>Gobioidei</taxon>
        <taxon>Gobiidae</taxon>
        <taxon>Gobiinae</taxon>
        <taxon>Knipowitschia</taxon>
    </lineage>
</organism>
<feature type="domain" description="C2H2-type" evidence="14">
    <location>
        <begin position="1297"/>
        <end position="1326"/>
    </location>
</feature>
<evidence type="ECO:0000313" key="16">
    <source>
        <dbReference type="Proteomes" id="UP001497482"/>
    </source>
</evidence>
<evidence type="ECO:0000256" key="8">
    <source>
        <dbReference type="ARBA" id="ARBA00023159"/>
    </source>
</evidence>
<dbReference type="GO" id="GO:0045743">
    <property type="term" value="P:positive regulation of fibroblast growth factor receptor signaling pathway"/>
    <property type="evidence" value="ECO:0007669"/>
    <property type="project" value="UniProtKB-ARBA"/>
</dbReference>
<feature type="compositionally biased region" description="Polar residues" evidence="13">
    <location>
        <begin position="723"/>
        <end position="733"/>
    </location>
</feature>
<dbReference type="GO" id="GO:0035118">
    <property type="term" value="P:embryonic pectoral fin morphogenesis"/>
    <property type="evidence" value="ECO:0007669"/>
    <property type="project" value="UniProtKB-ARBA"/>
</dbReference>
<evidence type="ECO:0000256" key="1">
    <source>
        <dbReference type="ARBA" id="ARBA00004123"/>
    </source>
</evidence>
<evidence type="ECO:0000259" key="14">
    <source>
        <dbReference type="PROSITE" id="PS50157"/>
    </source>
</evidence>
<dbReference type="GO" id="GO:0005634">
    <property type="term" value="C:nucleus"/>
    <property type="evidence" value="ECO:0007669"/>
    <property type="project" value="UniProtKB-SubCell"/>
</dbReference>
<dbReference type="PROSITE" id="PS00028">
    <property type="entry name" value="ZINC_FINGER_C2H2_1"/>
    <property type="match status" value="3"/>
</dbReference>
<evidence type="ECO:0000256" key="2">
    <source>
        <dbReference type="ARBA" id="ARBA00022723"/>
    </source>
</evidence>
<keyword evidence="8" id="KW-0010">Activator</keyword>
<feature type="region of interest" description="Disordered" evidence="13">
    <location>
        <begin position="856"/>
        <end position="884"/>
    </location>
</feature>
<dbReference type="Pfam" id="PF00096">
    <property type="entry name" value="zf-C2H2"/>
    <property type="match status" value="2"/>
</dbReference>
<feature type="region of interest" description="Disordered" evidence="13">
    <location>
        <begin position="273"/>
        <end position="319"/>
    </location>
</feature>
<dbReference type="InterPro" id="IPR013087">
    <property type="entry name" value="Znf_C2H2_type"/>
</dbReference>
<keyword evidence="6" id="KW-0805">Transcription regulation</keyword>
<proteinExistence type="inferred from homology"/>
<feature type="compositionally biased region" description="Polar residues" evidence="13">
    <location>
        <begin position="390"/>
        <end position="405"/>
    </location>
</feature>
<feature type="compositionally biased region" description="Basic and acidic residues" evidence="13">
    <location>
        <begin position="542"/>
        <end position="551"/>
    </location>
</feature>
<name>A0AAV2M313_KNICA</name>
<feature type="compositionally biased region" description="Low complexity" evidence="13">
    <location>
        <begin position="82"/>
        <end position="98"/>
    </location>
</feature>
<evidence type="ECO:0000313" key="15">
    <source>
        <dbReference type="EMBL" id="CAL1607718.1"/>
    </source>
</evidence>
<dbReference type="PANTHER" id="PTHR23235:SF16">
    <property type="entry name" value="TRANSCRIPTION FACTOR SP1"/>
    <property type="match status" value="1"/>
</dbReference>
<evidence type="ECO:0000256" key="13">
    <source>
        <dbReference type="SAM" id="MobiDB-lite"/>
    </source>
</evidence>
<dbReference type="FunFam" id="3.30.160.60:FF:000014">
    <property type="entry name" value="Transcription factor Sp3"/>
    <property type="match status" value="1"/>
</dbReference>
<comment type="subcellular location">
    <subcellularLocation>
        <location evidence="1">Nucleus</location>
    </subcellularLocation>
</comment>
<evidence type="ECO:0000256" key="4">
    <source>
        <dbReference type="ARBA" id="ARBA00022771"/>
    </source>
</evidence>
<evidence type="ECO:0000256" key="12">
    <source>
        <dbReference type="PROSITE-ProRule" id="PRU00042"/>
    </source>
</evidence>
<evidence type="ECO:0000256" key="5">
    <source>
        <dbReference type="ARBA" id="ARBA00022833"/>
    </source>
</evidence>
<dbReference type="GO" id="GO:0008270">
    <property type="term" value="F:zinc ion binding"/>
    <property type="evidence" value="ECO:0007669"/>
    <property type="project" value="UniProtKB-KW"/>
</dbReference>
<protein>
    <recommendedName>
        <fullName evidence="14">C2H2-type domain-containing protein</fullName>
    </recommendedName>
</protein>
<evidence type="ECO:0000256" key="6">
    <source>
        <dbReference type="ARBA" id="ARBA00023015"/>
    </source>
</evidence>
<dbReference type="FunFam" id="3.30.160.60:FF:000026">
    <property type="entry name" value="Transcription factor Sp3"/>
    <property type="match status" value="1"/>
</dbReference>
<feature type="domain" description="C2H2-type" evidence="14">
    <location>
        <begin position="1357"/>
        <end position="1384"/>
    </location>
</feature>
<feature type="compositionally biased region" description="Polar residues" evidence="13">
    <location>
        <begin position="450"/>
        <end position="459"/>
    </location>
</feature>
<dbReference type="SMART" id="SM00355">
    <property type="entry name" value="ZnF_C2H2"/>
    <property type="match status" value="3"/>
</dbReference>
<dbReference type="FunFam" id="3.30.160.60:FF:000061">
    <property type="entry name" value="Transcription factor Sp3"/>
    <property type="match status" value="1"/>
</dbReference>
<accession>A0AAV2M313</accession>
<dbReference type="Gene3D" id="3.30.160.60">
    <property type="entry name" value="Classic Zinc Finger"/>
    <property type="match status" value="3"/>
</dbReference>
<dbReference type="PANTHER" id="PTHR23235">
    <property type="entry name" value="KRUEPPEL-LIKE TRANSCRIPTION FACTOR"/>
    <property type="match status" value="1"/>
</dbReference>
<dbReference type="SUPFAM" id="SSF57667">
    <property type="entry name" value="beta-beta-alpha zinc fingers"/>
    <property type="match status" value="2"/>
</dbReference>
<dbReference type="EMBL" id="OZ035828">
    <property type="protein sequence ID" value="CAL1607718.1"/>
    <property type="molecule type" value="Genomic_DNA"/>
</dbReference>
<evidence type="ECO:0000256" key="10">
    <source>
        <dbReference type="ARBA" id="ARBA00023242"/>
    </source>
</evidence>
<feature type="compositionally biased region" description="Polar residues" evidence="13">
    <location>
        <begin position="363"/>
        <end position="373"/>
    </location>
</feature>
<feature type="domain" description="C2H2-type" evidence="14">
    <location>
        <begin position="1327"/>
        <end position="1356"/>
    </location>
</feature>
<keyword evidence="9" id="KW-0804">Transcription</keyword>
<dbReference type="InterPro" id="IPR036236">
    <property type="entry name" value="Znf_C2H2_sf"/>
</dbReference>
<reference evidence="15 16" key="1">
    <citation type="submission" date="2024-04" db="EMBL/GenBank/DDBJ databases">
        <authorList>
            <person name="Waldvogel A.-M."/>
            <person name="Schoenle A."/>
        </authorList>
    </citation>
    <scope>NUCLEOTIDE SEQUENCE [LARGE SCALE GENOMIC DNA]</scope>
</reference>
<feature type="compositionally biased region" description="Polar residues" evidence="13">
    <location>
        <begin position="743"/>
        <end position="753"/>
    </location>
</feature>
<keyword evidence="7" id="KW-0238">DNA-binding</keyword>
<dbReference type="PROSITE" id="PS50157">
    <property type="entry name" value="ZINC_FINGER_C2H2_2"/>
    <property type="match status" value="3"/>
</dbReference>
<sequence>MDELEEPEESPPSSPPPQGPPSSPPPQGPPSPLLPPPQGPPSPLLPPPQGPPSPLLPSPSGPTLSPPPPSSGPTLSPPPLPLRAHPLPSSPLLRAHPLPSSPSPSGPTLSPPPPSSGPTLSPPLRECCESQCVKVLAQAVRAAARGGVRIERTRVFFRRSHSSLSEVVKSCQPEKDFRNSSRLQIMSRGNGRCGVRRWLQPEAKLTSKFGLRSVTCGVGGTVAGAEAGAVDRAGLSDRSVVVDLLREHMSLGWDIVGQGQAKYCVGGRWEGNGGGEGEPAASVERSHPESAPHRAGSGVCTAHTGQAQESAPHRTGSGVCTAQGRLRSLHRTGQAQESAPHTQGRLRSLHRTHRTGSGVCTAHTGQAQESAPHTQDRLRSLHHTHRTGSGVCTTHTGQAQESAPHTQGRLRSLHRTGQAQESAPHRTGSGVCTAQDRLGSLHRTHRTGSGVCTTHTGQARESAPHTQDRLRILHHTGQARESAPHTQGRLRSLHRTGQAQESAPHRAGSGVCTAQDRLRSLHRTHRAGSGVCTAHTGQARESAPHTQDRLRSLHRTHRAGSGVCTAQDRLRSLHRTGQAQESAPHRTGSGVCTAHTGQARESAPHTQDRLGSLHHTHRTGSGFCTTQDRLGSLHRTGQARESAPHRTGSGVCTAHTGQARESAPHTQGRLRSLHRTGQARESAPHRTGSGVCTAHTGQAQESAPHRTGSGVCTAQDRLRSLHRTGQAQESAPHTQGRLRSLHRTGQAQESAPHTQGRLRSLHHTHRAGSGVCTTHTGQARESAPHTQGRLRSLHRTGQAQESAPHRTGSGVCTAHTGQAQEILSSLLRSPCWPRHAVDSTTLVVPLSVQASSGTSTVTTDSVIGDPGKLRQSMSSSVAVSSQQPQQPQQLQQQYVVAQAPSMQGQQILTTLSGVMPNIQYQVIPQFQTMDGQPLQFTQAQQDPAVSAASAAPQFQIVSSPNGQQIIAATNRAAGGGNIITMPSLLQGAIPIQNISLGNGVLQNQAQFLANMPVSLNGNITLLPMSTGTTVSGDVSSTEAEGTQLLQQTQAVSNSGFMTSASTTTTQSTAAFGIAQTQNTNAFQQNAASIGVAIQPDHRDGQQTQQILIQPQQVLQGATSLQTIQASALPNANQVFAAPTLTQEGLQNLQIMPNTGPILLRTVGPNGQVSWQTIQIQSPTGAQITLAPVQSIPQLGQTQTSSAGLSVNAVQIPGIQTINLNSLGNSGLQMHQLQSLPITITSQPGEQQLHSSADALNDSTMVDEMDSPPQGRRNRREACTCPFCKDGDSRDSSKKKQHICHIPGCGKIYGKTSHLRAHLRWHTGERPFACSWAFCGKRFTRSDELQRHRRTHTGEKRFECPECPKRFMRSDHLSKHIKTHLNKKVASNNMALAESTEAASPASEAGSGVVVSGDHTIVTMETLSAESIARLASNGINMINFPQLNGSSY</sequence>
<evidence type="ECO:0000256" key="7">
    <source>
        <dbReference type="ARBA" id="ARBA00023125"/>
    </source>
</evidence>
<feature type="region of interest" description="Disordered" evidence="13">
    <location>
        <begin position="352"/>
        <end position="512"/>
    </location>
</feature>
<feature type="compositionally biased region" description="Pro residues" evidence="13">
    <location>
        <begin position="10"/>
        <end position="81"/>
    </location>
</feature>
<comment type="similarity">
    <text evidence="11">Belongs to the Sp1 C2H2-type zinc-finger protein family.</text>
</comment>
<feature type="region of interest" description="Disordered" evidence="13">
    <location>
        <begin position="525"/>
        <end position="812"/>
    </location>
</feature>
<keyword evidence="16" id="KW-1185">Reference proteome</keyword>
<keyword evidence="4 12" id="KW-0863">Zinc-finger</keyword>
<evidence type="ECO:0000256" key="9">
    <source>
        <dbReference type="ARBA" id="ARBA00023163"/>
    </source>
</evidence>
<dbReference type="GO" id="GO:0000978">
    <property type="term" value="F:RNA polymerase II cis-regulatory region sequence-specific DNA binding"/>
    <property type="evidence" value="ECO:0007669"/>
    <property type="project" value="TreeGrafter"/>
</dbReference>
<keyword evidence="3" id="KW-0677">Repeat</keyword>
<feature type="compositionally biased region" description="Basic and acidic residues" evidence="13">
    <location>
        <begin position="462"/>
        <end position="471"/>
    </location>
</feature>
<dbReference type="Proteomes" id="UP001497482">
    <property type="component" value="Chromosome 6"/>
</dbReference>
<evidence type="ECO:0000256" key="3">
    <source>
        <dbReference type="ARBA" id="ARBA00022737"/>
    </source>
</evidence>
<keyword evidence="2" id="KW-0479">Metal-binding</keyword>
<gene>
    <name evidence="15" type="ORF">KC01_LOCUS34749</name>
</gene>
<feature type="compositionally biased region" description="Pro residues" evidence="13">
    <location>
        <begin position="99"/>
        <end position="116"/>
    </location>
</feature>
<keyword evidence="10" id="KW-0539">Nucleus</keyword>